<dbReference type="Proteomes" id="UP001234989">
    <property type="component" value="Chromosome 8"/>
</dbReference>
<evidence type="ECO:0000256" key="2">
    <source>
        <dbReference type="ARBA" id="ARBA00006574"/>
    </source>
</evidence>
<feature type="transmembrane region" description="Helical" evidence="10">
    <location>
        <begin position="17"/>
        <end position="38"/>
    </location>
</feature>
<organism evidence="11 12">
    <name type="scientific">Solanum verrucosum</name>
    <dbReference type="NCBI Taxonomy" id="315347"/>
    <lineage>
        <taxon>Eukaryota</taxon>
        <taxon>Viridiplantae</taxon>
        <taxon>Streptophyta</taxon>
        <taxon>Embryophyta</taxon>
        <taxon>Tracheophyta</taxon>
        <taxon>Spermatophyta</taxon>
        <taxon>Magnoliopsida</taxon>
        <taxon>eudicotyledons</taxon>
        <taxon>Gunneridae</taxon>
        <taxon>Pentapetalae</taxon>
        <taxon>asterids</taxon>
        <taxon>lamiids</taxon>
        <taxon>Solanales</taxon>
        <taxon>Solanaceae</taxon>
        <taxon>Solanoideae</taxon>
        <taxon>Solaneae</taxon>
        <taxon>Solanum</taxon>
    </lineage>
</organism>
<feature type="transmembrane region" description="Helical" evidence="10">
    <location>
        <begin position="400"/>
        <end position="424"/>
    </location>
</feature>
<evidence type="ECO:0000256" key="10">
    <source>
        <dbReference type="SAM" id="Phobius"/>
    </source>
</evidence>
<dbReference type="PANTHER" id="PTHR31942:SF53">
    <property type="entry name" value="MLO-LIKE PROTEIN 5-RELATED"/>
    <property type="match status" value="1"/>
</dbReference>
<evidence type="ECO:0000313" key="11">
    <source>
        <dbReference type="EMBL" id="WMV42772.1"/>
    </source>
</evidence>
<keyword evidence="6 8" id="KW-0472">Membrane</keyword>
<feature type="transmembrane region" description="Helical" evidence="10">
    <location>
        <begin position="436"/>
        <end position="464"/>
    </location>
</feature>
<evidence type="ECO:0000256" key="4">
    <source>
        <dbReference type="ARBA" id="ARBA00022821"/>
    </source>
</evidence>
<proteinExistence type="inferred from homology"/>
<feature type="compositionally biased region" description="Low complexity" evidence="9">
    <location>
        <begin position="508"/>
        <end position="520"/>
    </location>
</feature>
<name>A0AAF0UB71_SOLVR</name>
<dbReference type="AlphaFoldDB" id="A0AAF0UB71"/>
<keyword evidence="12" id="KW-1185">Reference proteome</keyword>
<evidence type="ECO:0000256" key="9">
    <source>
        <dbReference type="SAM" id="MobiDB-lite"/>
    </source>
</evidence>
<evidence type="ECO:0000313" key="12">
    <source>
        <dbReference type="Proteomes" id="UP001234989"/>
    </source>
</evidence>
<keyword evidence="7 8" id="KW-0568">Pathogenesis-related protein</keyword>
<dbReference type="EMBL" id="CP133619">
    <property type="protein sequence ID" value="WMV42772.1"/>
    <property type="molecule type" value="Genomic_DNA"/>
</dbReference>
<comment type="domain">
    <text evidence="8">The C-terminus contains a calmodulin-binding domain, which binds calmodulin in a calcium-dependent fashion.</text>
</comment>
<dbReference type="Pfam" id="PF03094">
    <property type="entry name" value="Mlo"/>
    <property type="match status" value="2"/>
</dbReference>
<evidence type="ECO:0000256" key="3">
    <source>
        <dbReference type="ARBA" id="ARBA00022692"/>
    </source>
</evidence>
<comment type="similarity">
    <text evidence="2 8">Belongs to the MLO family.</text>
</comment>
<evidence type="ECO:0000256" key="8">
    <source>
        <dbReference type="RuleBase" id="RU280816"/>
    </source>
</evidence>
<keyword evidence="5 8" id="KW-1133">Transmembrane helix</keyword>
<feature type="region of interest" description="Disordered" evidence="9">
    <location>
        <begin position="487"/>
        <end position="565"/>
    </location>
</feature>
<dbReference type="GO" id="GO:0005516">
    <property type="term" value="F:calmodulin binding"/>
    <property type="evidence" value="ECO:0007669"/>
    <property type="project" value="UniProtKB-KW"/>
</dbReference>
<dbReference type="GO" id="GO:0016020">
    <property type="term" value="C:membrane"/>
    <property type="evidence" value="ECO:0007669"/>
    <property type="project" value="UniProtKB-SubCell"/>
</dbReference>
<keyword evidence="8" id="KW-0112">Calmodulin-binding</keyword>
<evidence type="ECO:0000256" key="6">
    <source>
        <dbReference type="ARBA" id="ARBA00023136"/>
    </source>
</evidence>
<comment type="function">
    <text evidence="8">May be involved in modulation of pathogen defense and leaf cell death.</text>
</comment>
<gene>
    <name evidence="8" type="primary">MLO</name>
    <name evidence="11" type="ORF">MTR67_036157</name>
</gene>
<evidence type="ECO:0000256" key="1">
    <source>
        <dbReference type="ARBA" id="ARBA00004141"/>
    </source>
</evidence>
<feature type="compositionally biased region" description="Low complexity" evidence="9">
    <location>
        <begin position="112"/>
        <end position="124"/>
    </location>
</feature>
<evidence type="ECO:0000256" key="5">
    <source>
        <dbReference type="ARBA" id="ARBA00022989"/>
    </source>
</evidence>
<protein>
    <recommendedName>
        <fullName evidence="8">MLO-like protein</fullName>
    </recommendedName>
</protein>
<feature type="region of interest" description="Disordered" evidence="9">
    <location>
        <begin position="105"/>
        <end position="127"/>
    </location>
</feature>
<keyword evidence="4 8" id="KW-0611">Plant defense</keyword>
<reference evidence="11" key="1">
    <citation type="submission" date="2023-08" db="EMBL/GenBank/DDBJ databases">
        <title>A de novo genome assembly of Solanum verrucosum Schlechtendal, a Mexican diploid species geographically isolated from the other diploid A-genome species in potato relatives.</title>
        <authorList>
            <person name="Hosaka K."/>
        </authorList>
    </citation>
    <scope>NUCLEOTIDE SEQUENCE</scope>
    <source>
        <tissue evidence="11">Young leaves</tissue>
    </source>
</reference>
<feature type="compositionally biased region" description="Polar residues" evidence="9">
    <location>
        <begin position="534"/>
        <end position="544"/>
    </location>
</feature>
<comment type="subcellular location">
    <subcellularLocation>
        <location evidence="1 8">Membrane</location>
        <topology evidence="1 8">Multi-pass membrane protein</topology>
    </subcellularLocation>
</comment>
<accession>A0AAF0UB71</accession>
<sequence>MAGGDASSRELDQTPTWAVALVCAVIVLISILLEKVLHKVGQTFERRRKSALVEALEKIKAELMVLGFISLLLTFGQNYISRICIPERVADTMLPCPAQQHARLGYGGGHHAPGQGHHQPPGTGEAHRRLLSDHRILAADSPAETCRPVILPICLSLGGQNYLVHVVGGNWQVYRRISRGTSSTYIHPWFASAAHFHILFSRLPRYLQCHNNAARKIKEARNDHSISNMQIREWKEWERQVEHEYEASNDASRFRLTKETSFVRDNTSFGTTPIIFYSVCFFRQFFRSVRKADYLTMRHGFITVHLAPGSKFNFQKYIKRSLEDDFKFIAMVFCSCLSSVECPRMASYVLAVHTAFSFGTKLQAIIAQMALEIQERHAVVQGIPLVQVSDRNFWFGKPTLILHLVHLTLFQNAFEITYFLWITYEFGLHSCFHDNFYLALLRVAIGLGVQILCSYITLPLYALVTQMGSTMKRSIFDDQTSKALMNWHKNAKKRRPTKPGPIETRKLGSPGESPETSPSTKGGLGSRRKMSQVEPLSSNQTANIVASVDIPEEKPPANPDLLTGL</sequence>
<dbReference type="GO" id="GO:0006952">
    <property type="term" value="P:defense response"/>
    <property type="evidence" value="ECO:0007669"/>
    <property type="project" value="UniProtKB-KW"/>
</dbReference>
<dbReference type="PANTHER" id="PTHR31942">
    <property type="entry name" value="MLO-LIKE PROTEIN 1"/>
    <property type="match status" value="1"/>
</dbReference>
<keyword evidence="3 8" id="KW-0812">Transmembrane</keyword>
<evidence type="ECO:0000256" key="7">
    <source>
        <dbReference type="ARBA" id="ARBA00023265"/>
    </source>
</evidence>
<dbReference type="InterPro" id="IPR004326">
    <property type="entry name" value="Mlo"/>
</dbReference>